<dbReference type="InterPro" id="IPR001223">
    <property type="entry name" value="Glyco_hydro18_cat"/>
</dbReference>
<protein>
    <submittedName>
        <fullName evidence="6">Cell surface protein</fullName>
    </submittedName>
</protein>
<dbReference type="Pfam" id="PF00704">
    <property type="entry name" value="Glyco_hydro_18"/>
    <property type="match status" value="1"/>
</dbReference>
<dbReference type="CDD" id="cd00146">
    <property type="entry name" value="PKD"/>
    <property type="match status" value="2"/>
</dbReference>
<dbReference type="PANTHER" id="PTHR46290">
    <property type="entry name" value="DI-N-ACETYLCHITOBIASE"/>
    <property type="match status" value="1"/>
</dbReference>
<dbReference type="GeneID" id="25418217"/>
<dbReference type="Gene3D" id="3.10.50.10">
    <property type="match status" value="1"/>
</dbReference>
<dbReference type="GO" id="GO:0009313">
    <property type="term" value="P:oligosaccharide catabolic process"/>
    <property type="evidence" value="ECO:0007669"/>
    <property type="project" value="TreeGrafter"/>
</dbReference>
<organism evidence="6 7">
    <name type="scientific">Methanosarcina barkeri MS</name>
    <dbReference type="NCBI Taxonomy" id="1434108"/>
    <lineage>
        <taxon>Archaea</taxon>
        <taxon>Methanobacteriati</taxon>
        <taxon>Methanobacteriota</taxon>
        <taxon>Stenosarchaea group</taxon>
        <taxon>Methanomicrobia</taxon>
        <taxon>Methanosarcinales</taxon>
        <taxon>Methanosarcinaceae</taxon>
        <taxon>Methanosarcina</taxon>
    </lineage>
</organism>
<dbReference type="InterPro" id="IPR035986">
    <property type="entry name" value="PKD_dom_sf"/>
</dbReference>
<evidence type="ECO:0000313" key="7">
    <source>
        <dbReference type="Proteomes" id="UP000033033"/>
    </source>
</evidence>
<keyword evidence="2" id="KW-0326">Glycosidase</keyword>
<dbReference type="Gene3D" id="2.60.40.10">
    <property type="entry name" value="Immunoglobulins"/>
    <property type="match status" value="2"/>
</dbReference>
<sequence length="776" mass="85833">MTNKKKLNSMPLTTSILFFLILGSCVASAGTETRLTQGERLTTDTGGTPTSWYWDFVGGANPKQSTNATQTFTNPGMYNVTLTVANEAGNSKVTKPNCITIAPQQEPVADFATPNSTIVYGFWPNWPYLESYQPDWDTLTHVSYSEWTLNSDGTITDPGNMSHYYAVRDQAHQHGVKITLCIYSSDPYAMDSVIANHQTDFINNISNSLQMYGADGVNLDLETPTDINSITGTSNAPLFENLMANLYTTLKTENPAYHISIDTPWGIKHAATFKNANLKKYVDSVFLMSYDYCNRRTTAPNSPYDSPIQYDAIDSVNETSKYFNKNQIILGLPFYGYDYSTDSNQPGANITNEQAIHIEDAINNSQIYGRIWDSDSNTPWYFYKAGDTWHQVWYDDDESLRLKYQYAKSENLGGVGFWALGYERNYSNIWKVFQLDPVADFSTSVTSGYAPLSVQFTDLSQHAILRNWNFGDGTTSTEKNPLHIYYAAGTYIVNLTAGNGNNTASKTATITVFEENSSSDDGSGSGHSSSSGGGSGGGGGGSPELQSNVQVKELSQAAVINGKSVKFNFSKNATCVVYVSFDAKKTFGKTTTIAEQLKGKSSLVSILPDGEVYKSFNVWVGNGGIATSKNIENPIVCFKVEKSWVKDKNIDKSSITLNRYNDKKWEQFPANLSGEDDKYLNFKAKTSGFSSFAITGTAKPLSEETVTKINIDDPETIKINADNPETIKINIDDPETINNTTNKEPQTEQKEIPRIPSFEIYYGIASLFAVILYKRK</sequence>
<feature type="domain" description="PKD" evidence="4">
    <location>
        <begin position="41"/>
        <end position="91"/>
    </location>
</feature>
<feature type="compositionally biased region" description="Gly residues" evidence="3">
    <location>
        <begin position="531"/>
        <end position="542"/>
    </location>
</feature>
<dbReference type="SUPFAM" id="SSF49299">
    <property type="entry name" value="PKD domain"/>
    <property type="match status" value="2"/>
</dbReference>
<feature type="domain" description="GH18" evidence="5">
    <location>
        <begin position="114"/>
        <end position="433"/>
    </location>
</feature>
<dbReference type="SUPFAM" id="SSF51445">
    <property type="entry name" value="(Trans)glycosidases"/>
    <property type="match status" value="1"/>
</dbReference>
<feature type="region of interest" description="Disordered" evidence="3">
    <location>
        <begin position="515"/>
        <end position="546"/>
    </location>
</feature>
<dbReference type="Gene3D" id="3.20.20.80">
    <property type="entry name" value="Glycosidases"/>
    <property type="match status" value="1"/>
</dbReference>
<dbReference type="EMBL" id="CP009528">
    <property type="protein sequence ID" value="AKB55831.1"/>
    <property type="molecule type" value="Genomic_DNA"/>
</dbReference>
<dbReference type="SMART" id="SM00636">
    <property type="entry name" value="Glyco_18"/>
    <property type="match status" value="1"/>
</dbReference>
<evidence type="ECO:0000259" key="4">
    <source>
        <dbReference type="PROSITE" id="PS50093"/>
    </source>
</evidence>
<dbReference type="PROSITE" id="PS50093">
    <property type="entry name" value="PKD"/>
    <property type="match status" value="2"/>
</dbReference>
<dbReference type="SMART" id="SM00089">
    <property type="entry name" value="PKD"/>
    <property type="match status" value="2"/>
</dbReference>
<name>A0A0E3LP35_METBA</name>
<reference evidence="6 7" key="1">
    <citation type="submission" date="2014-07" db="EMBL/GenBank/DDBJ databases">
        <title>Methanogenic archaea and the global carbon cycle.</title>
        <authorList>
            <person name="Henriksen J.R."/>
            <person name="Luke J."/>
            <person name="Reinhart S."/>
            <person name="Benedict M.N."/>
            <person name="Youngblut N.D."/>
            <person name="Metcalf M.E."/>
            <person name="Whitaker R.J."/>
            <person name="Metcalf W.W."/>
        </authorList>
    </citation>
    <scope>NUCLEOTIDE SEQUENCE [LARGE SCALE GENOMIC DNA]</scope>
    <source>
        <strain evidence="6 7">MS</strain>
    </source>
</reference>
<evidence type="ECO:0000256" key="2">
    <source>
        <dbReference type="ARBA" id="ARBA00023295"/>
    </source>
</evidence>
<dbReference type="Pfam" id="PF00801">
    <property type="entry name" value="PKD"/>
    <property type="match status" value="1"/>
</dbReference>
<dbReference type="InterPro" id="IPR013783">
    <property type="entry name" value="Ig-like_fold"/>
</dbReference>
<dbReference type="NCBIfam" id="TIGR04213">
    <property type="entry name" value="PGF_pre_PGF"/>
    <property type="match status" value="1"/>
</dbReference>
<evidence type="ECO:0000259" key="5">
    <source>
        <dbReference type="PROSITE" id="PS51910"/>
    </source>
</evidence>
<feature type="domain" description="PKD" evidence="4">
    <location>
        <begin position="468"/>
        <end position="519"/>
    </location>
</feature>
<dbReference type="InterPro" id="IPR000601">
    <property type="entry name" value="PKD_dom"/>
</dbReference>
<dbReference type="PANTHER" id="PTHR46290:SF1">
    <property type="entry name" value="DI-N-ACETYLCHITOBIASE"/>
    <property type="match status" value="1"/>
</dbReference>
<evidence type="ECO:0000313" key="6">
    <source>
        <dbReference type="EMBL" id="AKB55831.1"/>
    </source>
</evidence>
<dbReference type="InterPro" id="IPR026453">
    <property type="entry name" value="PGF_pre_PGF"/>
</dbReference>
<dbReference type="PATRIC" id="fig|1434108.4.peg.3610"/>
<dbReference type="RefSeq" id="WP_069575262.1">
    <property type="nucleotide sequence ID" value="NZ_CP009528.1"/>
</dbReference>
<dbReference type="KEGG" id="mby:MSBRM_2833"/>
<dbReference type="AlphaFoldDB" id="A0A0E3LP35"/>
<gene>
    <name evidence="6" type="ORF">MSBRM_2833</name>
</gene>
<dbReference type="InterPro" id="IPR029070">
    <property type="entry name" value="Chitinase_insertion_sf"/>
</dbReference>
<dbReference type="InterPro" id="IPR017853">
    <property type="entry name" value="GH"/>
</dbReference>
<evidence type="ECO:0000256" key="1">
    <source>
        <dbReference type="ARBA" id="ARBA00022801"/>
    </source>
</evidence>
<dbReference type="FunFam" id="2.60.40.10:FF:000270">
    <property type="entry name" value="Cell surface protein"/>
    <property type="match status" value="1"/>
</dbReference>
<dbReference type="Pfam" id="PF18911">
    <property type="entry name" value="PKD_4"/>
    <property type="match status" value="1"/>
</dbReference>
<dbReference type="GO" id="GO:0016798">
    <property type="term" value="F:hydrolase activity, acting on glycosyl bonds"/>
    <property type="evidence" value="ECO:0007669"/>
    <property type="project" value="UniProtKB-KW"/>
</dbReference>
<proteinExistence type="predicted"/>
<accession>A0A0E3LP35</accession>
<dbReference type="GO" id="GO:0008061">
    <property type="term" value="F:chitin binding"/>
    <property type="evidence" value="ECO:0007669"/>
    <property type="project" value="InterPro"/>
</dbReference>
<dbReference type="PROSITE" id="PS51257">
    <property type="entry name" value="PROKAR_LIPOPROTEIN"/>
    <property type="match status" value="1"/>
</dbReference>
<dbReference type="InterPro" id="IPR022409">
    <property type="entry name" value="PKD/Chitinase_dom"/>
</dbReference>
<keyword evidence="1" id="KW-0378">Hydrolase</keyword>
<dbReference type="InterPro" id="IPR051887">
    <property type="entry name" value="GH18_Domain-Containing"/>
</dbReference>
<dbReference type="Proteomes" id="UP000033033">
    <property type="component" value="Chromosome"/>
</dbReference>
<evidence type="ECO:0000256" key="3">
    <source>
        <dbReference type="SAM" id="MobiDB-lite"/>
    </source>
</evidence>
<dbReference type="HOGENOM" id="CLU_360428_0_0_2"/>
<dbReference type="PROSITE" id="PS51910">
    <property type="entry name" value="GH18_2"/>
    <property type="match status" value="1"/>
</dbReference>
<dbReference type="InterPro" id="IPR011583">
    <property type="entry name" value="Chitinase_II/V-like_cat"/>
</dbReference>
<feature type="compositionally biased region" description="Low complexity" evidence="3">
    <location>
        <begin position="519"/>
        <end position="530"/>
    </location>
</feature>
<keyword evidence="7" id="KW-1185">Reference proteome</keyword>
<dbReference type="STRING" id="1434108.MSBRM_2833"/>